<feature type="compositionally biased region" description="Basic and acidic residues" evidence="1">
    <location>
        <begin position="41"/>
        <end position="52"/>
    </location>
</feature>
<evidence type="ECO:0000313" key="3">
    <source>
        <dbReference type="Proteomes" id="UP000622860"/>
    </source>
</evidence>
<reference evidence="2" key="2">
    <citation type="submission" date="2020-09" db="EMBL/GenBank/DDBJ databases">
        <authorList>
            <person name="Sun Q."/>
            <person name="Zhou Y."/>
        </authorList>
    </citation>
    <scope>NUCLEOTIDE SEQUENCE</scope>
    <source>
        <strain evidence="2">CGMCC 1.12754</strain>
    </source>
</reference>
<comment type="caution">
    <text evidence="2">The sequence shown here is derived from an EMBL/GenBank/DDBJ whole genome shotgun (WGS) entry which is preliminary data.</text>
</comment>
<dbReference type="AlphaFoldDB" id="A0A917H1J8"/>
<reference evidence="2" key="1">
    <citation type="journal article" date="2014" name="Int. J. Syst. Evol. Microbiol.">
        <title>Complete genome sequence of Corynebacterium casei LMG S-19264T (=DSM 44701T), isolated from a smear-ripened cheese.</title>
        <authorList>
            <consortium name="US DOE Joint Genome Institute (JGI-PGF)"/>
            <person name="Walter F."/>
            <person name="Albersmeier A."/>
            <person name="Kalinowski J."/>
            <person name="Ruckert C."/>
        </authorList>
    </citation>
    <scope>NUCLEOTIDE SEQUENCE</scope>
    <source>
        <strain evidence="2">CGMCC 1.12754</strain>
    </source>
</reference>
<accession>A0A917H1J8</accession>
<protein>
    <submittedName>
        <fullName evidence="2">Uncharacterized protein</fullName>
    </submittedName>
</protein>
<dbReference type="EMBL" id="BMFR01000001">
    <property type="protein sequence ID" value="GGG64479.1"/>
    <property type="molecule type" value="Genomic_DNA"/>
</dbReference>
<keyword evidence="3" id="KW-1185">Reference proteome</keyword>
<feature type="region of interest" description="Disordered" evidence="1">
    <location>
        <begin position="38"/>
        <end position="69"/>
    </location>
</feature>
<organism evidence="2 3">
    <name type="scientific">Virgibacillus oceani</name>
    <dbReference type="NCBI Taxonomy" id="1479511"/>
    <lineage>
        <taxon>Bacteria</taxon>
        <taxon>Bacillati</taxon>
        <taxon>Bacillota</taxon>
        <taxon>Bacilli</taxon>
        <taxon>Bacillales</taxon>
        <taxon>Bacillaceae</taxon>
        <taxon>Virgibacillus</taxon>
    </lineage>
</organism>
<evidence type="ECO:0000256" key="1">
    <source>
        <dbReference type="SAM" id="MobiDB-lite"/>
    </source>
</evidence>
<dbReference type="Proteomes" id="UP000622860">
    <property type="component" value="Unassembled WGS sequence"/>
</dbReference>
<evidence type="ECO:0000313" key="2">
    <source>
        <dbReference type="EMBL" id="GGG64479.1"/>
    </source>
</evidence>
<name>A0A917H1J8_9BACI</name>
<sequence length="69" mass="8011">MIKEKMEQKQEQKLKQNAAFFRASHAGVVREIALNSGGTGDLRKEISSAEAKRMKRKRKLAKQSRRRNR</sequence>
<proteinExistence type="predicted"/>
<feature type="compositionally biased region" description="Basic residues" evidence="1">
    <location>
        <begin position="53"/>
        <end position="69"/>
    </location>
</feature>
<gene>
    <name evidence="2" type="ORF">GCM10011398_05080</name>
</gene>